<keyword evidence="4 6" id="KW-0904">Protein phosphatase</keyword>
<evidence type="ECO:0000256" key="4">
    <source>
        <dbReference type="ARBA" id="ARBA00022912"/>
    </source>
</evidence>
<keyword evidence="10" id="KW-1185">Reference proteome</keyword>
<evidence type="ECO:0000256" key="6">
    <source>
        <dbReference type="RuleBase" id="RU003465"/>
    </source>
</evidence>
<organism evidence="9 10">
    <name type="scientific">Euplotes crassus</name>
    <dbReference type="NCBI Taxonomy" id="5936"/>
    <lineage>
        <taxon>Eukaryota</taxon>
        <taxon>Sar</taxon>
        <taxon>Alveolata</taxon>
        <taxon>Ciliophora</taxon>
        <taxon>Intramacronucleata</taxon>
        <taxon>Spirotrichea</taxon>
        <taxon>Hypotrichia</taxon>
        <taxon>Euplotida</taxon>
        <taxon>Euplotidae</taxon>
        <taxon>Moneuplotes</taxon>
    </lineage>
</organism>
<dbReference type="PANTHER" id="PTHR13832">
    <property type="entry name" value="PROTEIN PHOSPHATASE 2C"/>
    <property type="match status" value="1"/>
</dbReference>
<comment type="subcellular location">
    <subcellularLocation>
        <location evidence="1">Membrane</location>
        <topology evidence="1">Peripheral membrane protein</topology>
    </subcellularLocation>
</comment>
<accession>A0AAD1Y3Q5</accession>
<dbReference type="PROSITE" id="PS51746">
    <property type="entry name" value="PPM_2"/>
    <property type="match status" value="1"/>
</dbReference>
<dbReference type="PANTHER" id="PTHR13832:SF802">
    <property type="entry name" value="CHROMOSOME UNDETERMINED SCAFFOLD_5, WHOLE GENOME SHOTGUN SEQUENCE"/>
    <property type="match status" value="1"/>
</dbReference>
<evidence type="ECO:0000313" key="9">
    <source>
        <dbReference type="EMBL" id="CAI2383470.1"/>
    </source>
</evidence>
<dbReference type="GO" id="GO:0016020">
    <property type="term" value="C:membrane"/>
    <property type="evidence" value="ECO:0007669"/>
    <property type="project" value="UniProtKB-SubCell"/>
</dbReference>
<evidence type="ECO:0000313" key="10">
    <source>
        <dbReference type="Proteomes" id="UP001295684"/>
    </source>
</evidence>
<dbReference type="Gene3D" id="3.60.40.10">
    <property type="entry name" value="PPM-type phosphatase domain"/>
    <property type="match status" value="1"/>
</dbReference>
<keyword evidence="3 6" id="KW-0378">Hydrolase</keyword>
<dbReference type="CDD" id="cd00143">
    <property type="entry name" value="PP2Cc"/>
    <property type="match status" value="1"/>
</dbReference>
<evidence type="ECO:0000256" key="7">
    <source>
        <dbReference type="SAM" id="MobiDB-lite"/>
    </source>
</evidence>
<dbReference type="GO" id="GO:0004722">
    <property type="term" value="F:protein serine/threonine phosphatase activity"/>
    <property type="evidence" value="ECO:0007669"/>
    <property type="project" value="InterPro"/>
</dbReference>
<dbReference type="GO" id="GO:0046872">
    <property type="term" value="F:metal ion binding"/>
    <property type="evidence" value="ECO:0007669"/>
    <property type="project" value="UniProtKB-KW"/>
</dbReference>
<dbReference type="EMBL" id="CAMPGE010025741">
    <property type="protein sequence ID" value="CAI2383470.1"/>
    <property type="molecule type" value="Genomic_DNA"/>
</dbReference>
<evidence type="ECO:0000256" key="1">
    <source>
        <dbReference type="ARBA" id="ARBA00004170"/>
    </source>
</evidence>
<keyword evidence="5" id="KW-0472">Membrane</keyword>
<protein>
    <recommendedName>
        <fullName evidence="8">PPM-type phosphatase domain-containing protein</fullName>
    </recommendedName>
</protein>
<dbReference type="InterPro" id="IPR000222">
    <property type="entry name" value="PP2C_BS"/>
</dbReference>
<sequence length="761" mass="85091">MLLCSRKSVGKCNCKIQGIRKSLVSENLFLRSHKQSLHHLQKYRTIYCNFLNRSKSPFKFPSKTPLKASSRKGKLHEITKTSASKPSSGKLPISFNTSKRSKIQKNLSMVQPKELNVIPGTPKYKKTDSGFSKIKKKVNLKLDKIGTTMRPSLGYTASPSKKRPKGTSLVKDNPTKLTRAKPLTRTNSKTPKCTIFDSSTHSSHILAKIFSKDYSAERKSKNHLIFKEDQEEPESGESSEEVALGNNFPFCLLDPYTNETNQPIRNFSDAIVHLKSCMSQPKLEENSSQTNSMTDNSEQSENRMAHLRFQTVASGNSLAAKNYHMNGFKTNINENEDYGFYVGPTPIANKSNSTKNPIASSEISVNLDCISIKNKTLCKLTKASTIALKRGLTRMNSNAFMKKTSPEALIVRIGSPGGISFAVKSIPGVVPYKEGDKCQSPVSRIKTSKELKSKKNQDAFLIVKNLLNFDNYWMFSVFDGHGPDGHTIANYAKTSLPKVMNKNYERVKKFDQRINILPCTSTCPSERGNSMSSSSTRLVRGIDSLKEIHQFLPDISYRTMKDVMKESIIDIDRSLGTQAKYSGTTCCSVSILGDKLLCTNVGDSRAIMISKNQSLTPNSLKDSLSKSHQNSSILKQRLRKININKEVMKKWKVTPLSSDHKPINEERNRILATGFGSVDRLEDQKGAKHGPFRVFDQYGLDGGLAMSRSIGDHKLTKSGVIANPEFSEHKITEDDKFLIIASDGIWEYLSNEGWFITFLHI</sequence>
<evidence type="ECO:0000259" key="8">
    <source>
        <dbReference type="PROSITE" id="PS51746"/>
    </source>
</evidence>
<evidence type="ECO:0000256" key="2">
    <source>
        <dbReference type="ARBA" id="ARBA00022723"/>
    </source>
</evidence>
<evidence type="ECO:0000256" key="3">
    <source>
        <dbReference type="ARBA" id="ARBA00022801"/>
    </source>
</evidence>
<dbReference type="Pfam" id="PF00481">
    <property type="entry name" value="PP2C"/>
    <property type="match status" value="1"/>
</dbReference>
<dbReference type="InterPro" id="IPR015655">
    <property type="entry name" value="PP2C"/>
</dbReference>
<reference evidence="9" key="1">
    <citation type="submission" date="2023-07" db="EMBL/GenBank/DDBJ databases">
        <authorList>
            <consortium name="AG Swart"/>
            <person name="Singh M."/>
            <person name="Singh A."/>
            <person name="Seah K."/>
            <person name="Emmerich C."/>
        </authorList>
    </citation>
    <scope>NUCLEOTIDE SEQUENCE</scope>
    <source>
        <strain evidence="9">DP1</strain>
    </source>
</reference>
<feature type="region of interest" description="Disordered" evidence="7">
    <location>
        <begin position="61"/>
        <end position="95"/>
    </location>
</feature>
<dbReference type="Proteomes" id="UP001295684">
    <property type="component" value="Unassembled WGS sequence"/>
</dbReference>
<feature type="region of interest" description="Disordered" evidence="7">
    <location>
        <begin position="149"/>
        <end position="192"/>
    </location>
</feature>
<name>A0AAD1Y3Q5_EUPCR</name>
<dbReference type="AlphaFoldDB" id="A0AAD1Y3Q5"/>
<feature type="domain" description="PPM-type phosphatase" evidence="8">
    <location>
        <begin position="437"/>
        <end position="761"/>
    </location>
</feature>
<dbReference type="SUPFAM" id="SSF81606">
    <property type="entry name" value="PP2C-like"/>
    <property type="match status" value="1"/>
</dbReference>
<comment type="caution">
    <text evidence="9">The sequence shown here is derived from an EMBL/GenBank/DDBJ whole genome shotgun (WGS) entry which is preliminary data.</text>
</comment>
<gene>
    <name evidence="9" type="ORF">ECRASSUSDP1_LOCUS24972</name>
</gene>
<dbReference type="InterPro" id="IPR036457">
    <property type="entry name" value="PPM-type-like_dom_sf"/>
</dbReference>
<comment type="similarity">
    <text evidence="6">Belongs to the PP2C family.</text>
</comment>
<keyword evidence="2" id="KW-0479">Metal-binding</keyword>
<dbReference type="InterPro" id="IPR001932">
    <property type="entry name" value="PPM-type_phosphatase-like_dom"/>
</dbReference>
<evidence type="ECO:0000256" key="5">
    <source>
        <dbReference type="ARBA" id="ARBA00023136"/>
    </source>
</evidence>
<dbReference type="SMART" id="SM00332">
    <property type="entry name" value="PP2Cc"/>
    <property type="match status" value="1"/>
</dbReference>
<dbReference type="PROSITE" id="PS01032">
    <property type="entry name" value="PPM_1"/>
    <property type="match status" value="1"/>
</dbReference>
<proteinExistence type="inferred from homology"/>